<feature type="signal peptide" evidence="9">
    <location>
        <begin position="1"/>
        <end position="21"/>
    </location>
</feature>
<dbReference type="CDD" id="cd00190">
    <property type="entry name" value="Tryp_SPc"/>
    <property type="match status" value="1"/>
</dbReference>
<dbReference type="CDD" id="cd00112">
    <property type="entry name" value="LDLa"/>
    <property type="match status" value="2"/>
</dbReference>
<dbReference type="Pfam" id="PF00089">
    <property type="entry name" value="Trypsin"/>
    <property type="match status" value="1"/>
</dbReference>
<evidence type="ECO:0000259" key="11">
    <source>
        <dbReference type="PROSITE" id="PS50240"/>
    </source>
</evidence>
<dbReference type="GO" id="GO:0006508">
    <property type="term" value="P:proteolysis"/>
    <property type="evidence" value="ECO:0007669"/>
    <property type="project" value="UniProtKB-KW"/>
</dbReference>
<evidence type="ECO:0000256" key="3">
    <source>
        <dbReference type="ARBA" id="ARBA00022801"/>
    </source>
</evidence>
<dbReference type="SUPFAM" id="SSF49854">
    <property type="entry name" value="Spermadhesin, CUB domain"/>
    <property type="match status" value="1"/>
</dbReference>
<evidence type="ECO:0000256" key="2">
    <source>
        <dbReference type="ARBA" id="ARBA00022729"/>
    </source>
</evidence>
<evidence type="ECO:0000256" key="8">
    <source>
        <dbReference type="SAM" id="MobiDB-lite"/>
    </source>
</evidence>
<dbReference type="InterPro" id="IPR009003">
    <property type="entry name" value="Peptidase_S1_PA"/>
</dbReference>
<dbReference type="EMBL" id="JAIZAY010000004">
    <property type="protein sequence ID" value="KAJ8043392.1"/>
    <property type="molecule type" value="Genomic_DNA"/>
</dbReference>
<dbReference type="SMART" id="SM00020">
    <property type="entry name" value="Tryp_SPc"/>
    <property type="match status" value="1"/>
</dbReference>
<dbReference type="PROSITE" id="PS00134">
    <property type="entry name" value="TRYPSIN_HIS"/>
    <property type="match status" value="1"/>
</dbReference>
<organism evidence="12 13">
    <name type="scientific">Holothuria leucospilota</name>
    <name type="common">Black long sea cucumber</name>
    <name type="synonym">Mertensiothuria leucospilota</name>
    <dbReference type="NCBI Taxonomy" id="206669"/>
    <lineage>
        <taxon>Eukaryota</taxon>
        <taxon>Metazoa</taxon>
        <taxon>Echinodermata</taxon>
        <taxon>Eleutherozoa</taxon>
        <taxon>Echinozoa</taxon>
        <taxon>Holothuroidea</taxon>
        <taxon>Aspidochirotacea</taxon>
        <taxon>Aspidochirotida</taxon>
        <taxon>Holothuriidae</taxon>
        <taxon>Holothuria</taxon>
    </lineage>
</organism>
<feature type="region of interest" description="Disordered" evidence="8">
    <location>
        <begin position="22"/>
        <end position="41"/>
    </location>
</feature>
<dbReference type="InterPro" id="IPR001254">
    <property type="entry name" value="Trypsin_dom"/>
</dbReference>
<dbReference type="InterPro" id="IPR036055">
    <property type="entry name" value="LDL_receptor-like_sf"/>
</dbReference>
<dbReference type="InterPro" id="IPR002172">
    <property type="entry name" value="LDrepeatLR_classA_rpt"/>
</dbReference>
<dbReference type="OrthoDB" id="6380398at2759"/>
<feature type="disulfide bond" evidence="6">
    <location>
        <begin position="79"/>
        <end position="97"/>
    </location>
</feature>
<reference evidence="12" key="1">
    <citation type="submission" date="2021-10" db="EMBL/GenBank/DDBJ databases">
        <title>Tropical sea cucumber genome reveals ecological adaptation and Cuvierian tubules defense mechanism.</title>
        <authorList>
            <person name="Chen T."/>
        </authorList>
    </citation>
    <scope>NUCLEOTIDE SEQUENCE</scope>
    <source>
        <strain evidence="12">Nanhai2018</strain>
        <tissue evidence="12">Muscle</tissue>
    </source>
</reference>
<dbReference type="Gene3D" id="4.10.400.10">
    <property type="entry name" value="Low-density Lipoprotein Receptor"/>
    <property type="match status" value="2"/>
</dbReference>
<dbReference type="Pfam" id="PF00057">
    <property type="entry name" value="Ldl_recept_a"/>
    <property type="match status" value="2"/>
</dbReference>
<dbReference type="Pfam" id="PF00431">
    <property type="entry name" value="CUB"/>
    <property type="match status" value="1"/>
</dbReference>
<evidence type="ECO:0000256" key="7">
    <source>
        <dbReference type="RuleBase" id="RU363034"/>
    </source>
</evidence>
<evidence type="ECO:0000256" key="9">
    <source>
        <dbReference type="SAM" id="SignalP"/>
    </source>
</evidence>
<dbReference type="InterPro" id="IPR023415">
    <property type="entry name" value="LDLR_class-A_CS"/>
</dbReference>
<dbReference type="AlphaFoldDB" id="A0A9Q1HBQ4"/>
<dbReference type="PROSITE" id="PS01209">
    <property type="entry name" value="LDLRA_1"/>
    <property type="match status" value="2"/>
</dbReference>
<keyword evidence="13" id="KW-1185">Reference proteome</keyword>
<dbReference type="InterPro" id="IPR035914">
    <property type="entry name" value="Sperma_CUB_dom_sf"/>
</dbReference>
<evidence type="ECO:0000256" key="5">
    <source>
        <dbReference type="ARBA" id="ARBA00023157"/>
    </source>
</evidence>
<dbReference type="InterPro" id="IPR033116">
    <property type="entry name" value="TRYPSIN_SER"/>
</dbReference>
<proteinExistence type="predicted"/>
<dbReference type="FunFam" id="2.40.10.10:FF:000120">
    <property type="entry name" value="Putative serine protease"/>
    <property type="match status" value="1"/>
</dbReference>
<dbReference type="GO" id="GO:0004252">
    <property type="term" value="F:serine-type endopeptidase activity"/>
    <property type="evidence" value="ECO:0007669"/>
    <property type="project" value="InterPro"/>
</dbReference>
<evidence type="ECO:0000313" key="12">
    <source>
        <dbReference type="EMBL" id="KAJ8043392.1"/>
    </source>
</evidence>
<feature type="domain" description="CUB" evidence="10">
    <location>
        <begin position="163"/>
        <end position="281"/>
    </location>
</feature>
<feature type="chain" id="PRO_5040155166" evidence="9">
    <location>
        <begin position="22"/>
        <end position="556"/>
    </location>
</feature>
<dbReference type="PANTHER" id="PTHR24252">
    <property type="entry name" value="ACROSIN-RELATED"/>
    <property type="match status" value="1"/>
</dbReference>
<dbReference type="CDD" id="cd00041">
    <property type="entry name" value="CUB"/>
    <property type="match status" value="1"/>
</dbReference>
<protein>
    <submittedName>
        <fullName evidence="12">Atrial natriuretic peptide-converting enzyme</fullName>
    </submittedName>
</protein>
<comment type="caution">
    <text evidence="12">The sequence shown here is derived from an EMBL/GenBank/DDBJ whole genome shotgun (WGS) entry which is preliminary data.</text>
</comment>
<dbReference type="Gene3D" id="2.40.10.10">
    <property type="entry name" value="Trypsin-like serine proteases"/>
    <property type="match status" value="1"/>
</dbReference>
<feature type="domain" description="Peptidase S1" evidence="11">
    <location>
        <begin position="305"/>
        <end position="556"/>
    </location>
</feature>
<dbReference type="InterPro" id="IPR001314">
    <property type="entry name" value="Peptidase_S1A"/>
</dbReference>
<evidence type="ECO:0000256" key="1">
    <source>
        <dbReference type="ARBA" id="ARBA00022670"/>
    </source>
</evidence>
<keyword evidence="3 7" id="KW-0378">Hydrolase</keyword>
<feature type="disulfide bond" evidence="6">
    <location>
        <begin position="72"/>
        <end position="84"/>
    </location>
</feature>
<feature type="disulfide bond" evidence="6">
    <location>
        <begin position="116"/>
        <end position="134"/>
    </location>
</feature>
<keyword evidence="2 9" id="KW-0732">Signal</keyword>
<dbReference type="Gene3D" id="2.60.120.290">
    <property type="entry name" value="Spermadhesin, CUB domain"/>
    <property type="match status" value="1"/>
</dbReference>
<evidence type="ECO:0000256" key="6">
    <source>
        <dbReference type="PROSITE-ProRule" id="PRU00124"/>
    </source>
</evidence>
<evidence type="ECO:0000256" key="4">
    <source>
        <dbReference type="ARBA" id="ARBA00022825"/>
    </source>
</evidence>
<dbReference type="PANTHER" id="PTHR24252:SF7">
    <property type="entry name" value="HYALIN"/>
    <property type="match status" value="1"/>
</dbReference>
<dbReference type="InterPro" id="IPR018114">
    <property type="entry name" value="TRYPSIN_HIS"/>
</dbReference>
<dbReference type="SMART" id="SM00192">
    <property type="entry name" value="LDLa"/>
    <property type="match status" value="3"/>
</dbReference>
<dbReference type="PROSITE" id="PS50068">
    <property type="entry name" value="LDLRA_2"/>
    <property type="match status" value="2"/>
</dbReference>
<dbReference type="InterPro" id="IPR043504">
    <property type="entry name" value="Peptidase_S1_PA_chymotrypsin"/>
</dbReference>
<keyword evidence="1 7" id="KW-0645">Protease</keyword>
<dbReference type="PRINTS" id="PR00722">
    <property type="entry name" value="CHYMOTRYPSIN"/>
</dbReference>
<comment type="caution">
    <text evidence="6">Lacks conserved residue(s) required for the propagation of feature annotation.</text>
</comment>
<name>A0A9Q1HBQ4_HOLLE</name>
<feature type="compositionally biased region" description="Basic and acidic residues" evidence="8">
    <location>
        <begin position="22"/>
        <end position="36"/>
    </location>
</feature>
<dbReference type="SMART" id="SM00042">
    <property type="entry name" value="CUB"/>
    <property type="match status" value="1"/>
</dbReference>
<dbReference type="InterPro" id="IPR000859">
    <property type="entry name" value="CUB_dom"/>
</dbReference>
<accession>A0A9Q1HBQ4</accession>
<keyword evidence="5 6" id="KW-1015">Disulfide bond</keyword>
<dbReference type="SUPFAM" id="SSF57424">
    <property type="entry name" value="LDL receptor-like module"/>
    <property type="match status" value="2"/>
</dbReference>
<keyword evidence="4 7" id="KW-0720">Serine protease</keyword>
<evidence type="ECO:0000313" key="13">
    <source>
        <dbReference type="Proteomes" id="UP001152320"/>
    </source>
</evidence>
<dbReference type="PROSITE" id="PS50240">
    <property type="entry name" value="TRYPSIN_DOM"/>
    <property type="match status" value="1"/>
</dbReference>
<evidence type="ECO:0000259" key="10">
    <source>
        <dbReference type="PROSITE" id="PS01180"/>
    </source>
</evidence>
<sequence>MMKLNIIFLVCVAGMLTVGHGASEKRHPDPENEHSRRSNTKSLYRRPQYDNGIDQKSVKQRREVGGIQKRSCNGDEFQCADGTCVDLFYRCDIYLDCPDDSDEIGCDCSQIEGFRCGDGLCIWKEWKCDNEPDCFDGSDEGSICDVTCLSLDLHQVCDHEWDCESGFDESDCEPMQLGTSVTIASKNYDSTYPNDLNQTWTFVADQGLGFTLTIKDFETEAKYDYLLVGTGNFPDTGKAVKKFSGTLVYTDFTTNENTLWLRFVSDFSVGLKGFQAVVTVVSEVVETSDDIDYCGWNNYIAQTRIIAGVDSNIEKWPWQAMLLKKTNSYHYPYYFKCGGTLISDRHILTAAHCVDTGSASDFQIALGKNYTSLQVNEGIRRYVSNINIHEDYRESTYEHDIAVLTLDAPVNIPNSLEDLRIKFSINKACVDRPGNQWDENDKCFITGYGYLNGTTEERSERLQEAKVTYMNQVDCEENSFFQGLGLLSPFMICGGGVNGSDSCQGDSGGPLVCQHPTLNYSVVGITSFGFGCGSKGWPGVYTSVADYYSWIMANML</sequence>
<dbReference type="PROSITE" id="PS01180">
    <property type="entry name" value="CUB"/>
    <property type="match status" value="1"/>
</dbReference>
<dbReference type="Proteomes" id="UP001152320">
    <property type="component" value="Chromosome 4"/>
</dbReference>
<feature type="disulfide bond" evidence="6">
    <location>
        <begin position="91"/>
        <end position="106"/>
    </location>
</feature>
<gene>
    <name evidence="12" type="ORF">HOLleu_10453</name>
</gene>
<dbReference type="PROSITE" id="PS00135">
    <property type="entry name" value="TRYPSIN_SER"/>
    <property type="match status" value="1"/>
</dbReference>
<dbReference type="SUPFAM" id="SSF50494">
    <property type="entry name" value="Trypsin-like serine proteases"/>
    <property type="match status" value="1"/>
</dbReference>